<evidence type="ECO:0000256" key="4">
    <source>
        <dbReference type="ARBA" id="ARBA00023163"/>
    </source>
</evidence>
<protein>
    <recommendedName>
        <fullName evidence="6">Glycerol operon regulatory protein</fullName>
    </recommendedName>
</protein>
<comment type="caution">
    <text evidence="9">The sequence shown here is derived from an EMBL/GenBank/DDBJ whole genome shotgun (WGS) entry which is preliminary data.</text>
</comment>
<reference evidence="9 10" key="1">
    <citation type="submission" date="2019-06" db="EMBL/GenBank/DDBJ databases">
        <title>Sequencing the genomes of 1000 actinobacteria strains.</title>
        <authorList>
            <person name="Klenk H.-P."/>
        </authorList>
    </citation>
    <scope>NUCLEOTIDE SEQUENCE [LARGE SCALE GENOMIC DNA]</scope>
    <source>
        <strain evidence="9 10">DSM 103495</strain>
    </source>
</reference>
<organism evidence="9 10">
    <name type="scientific">Nocardia bhagyanarayanae</name>
    <dbReference type="NCBI Taxonomy" id="1215925"/>
    <lineage>
        <taxon>Bacteria</taxon>
        <taxon>Bacillati</taxon>
        <taxon>Actinomycetota</taxon>
        <taxon>Actinomycetes</taxon>
        <taxon>Mycobacteriales</taxon>
        <taxon>Nocardiaceae</taxon>
        <taxon>Nocardia</taxon>
    </lineage>
</organism>
<dbReference type="InterPro" id="IPR014757">
    <property type="entry name" value="Tscrpt_reg_IclR_C"/>
</dbReference>
<dbReference type="GO" id="GO:0003677">
    <property type="term" value="F:DNA binding"/>
    <property type="evidence" value="ECO:0007669"/>
    <property type="project" value="UniProtKB-KW"/>
</dbReference>
<dbReference type="Pfam" id="PF09339">
    <property type="entry name" value="HTH_IclR"/>
    <property type="match status" value="1"/>
</dbReference>
<dbReference type="PROSITE" id="PS51077">
    <property type="entry name" value="HTH_ICLR"/>
    <property type="match status" value="1"/>
</dbReference>
<evidence type="ECO:0000256" key="2">
    <source>
        <dbReference type="ARBA" id="ARBA00023015"/>
    </source>
</evidence>
<dbReference type="SMART" id="SM00346">
    <property type="entry name" value="HTH_ICLR"/>
    <property type="match status" value="1"/>
</dbReference>
<comment type="function">
    <text evidence="5">May be an activator protein for the gylABX operon.</text>
</comment>
<evidence type="ECO:0000256" key="6">
    <source>
        <dbReference type="ARBA" id="ARBA00070406"/>
    </source>
</evidence>
<dbReference type="Proteomes" id="UP000316331">
    <property type="component" value="Unassembled WGS sequence"/>
</dbReference>
<evidence type="ECO:0000259" key="7">
    <source>
        <dbReference type="PROSITE" id="PS51077"/>
    </source>
</evidence>
<keyword evidence="4" id="KW-0804">Transcription</keyword>
<keyword evidence="10" id="KW-1185">Reference proteome</keyword>
<evidence type="ECO:0000313" key="10">
    <source>
        <dbReference type="Proteomes" id="UP000316331"/>
    </source>
</evidence>
<dbReference type="SUPFAM" id="SSF46785">
    <property type="entry name" value="Winged helix' DNA-binding domain"/>
    <property type="match status" value="1"/>
</dbReference>
<evidence type="ECO:0000256" key="1">
    <source>
        <dbReference type="ARBA" id="ARBA00022798"/>
    </source>
</evidence>
<evidence type="ECO:0000259" key="8">
    <source>
        <dbReference type="PROSITE" id="PS51078"/>
    </source>
</evidence>
<name>A0A543EY92_9NOCA</name>
<dbReference type="Gene3D" id="3.30.450.40">
    <property type="match status" value="1"/>
</dbReference>
<keyword evidence="1" id="KW-0319">Glycerol metabolism</keyword>
<feature type="domain" description="IclR-ED" evidence="8">
    <location>
        <begin position="115"/>
        <end position="297"/>
    </location>
</feature>
<dbReference type="PROSITE" id="PS51078">
    <property type="entry name" value="ICLR_ED"/>
    <property type="match status" value="1"/>
</dbReference>
<dbReference type="PANTHER" id="PTHR30136:SF24">
    <property type="entry name" value="HTH-TYPE TRANSCRIPTIONAL REPRESSOR ALLR"/>
    <property type="match status" value="1"/>
</dbReference>
<gene>
    <name evidence="9" type="ORF">FB390_6758</name>
</gene>
<dbReference type="InterPro" id="IPR036388">
    <property type="entry name" value="WH-like_DNA-bd_sf"/>
</dbReference>
<dbReference type="PANTHER" id="PTHR30136">
    <property type="entry name" value="HELIX-TURN-HELIX TRANSCRIPTIONAL REGULATOR, ICLR FAMILY"/>
    <property type="match status" value="1"/>
</dbReference>
<accession>A0A543EY92</accession>
<dbReference type="InterPro" id="IPR036390">
    <property type="entry name" value="WH_DNA-bd_sf"/>
</dbReference>
<keyword evidence="3" id="KW-0238">DNA-binding</keyword>
<dbReference type="GO" id="GO:0003700">
    <property type="term" value="F:DNA-binding transcription factor activity"/>
    <property type="evidence" value="ECO:0007669"/>
    <property type="project" value="TreeGrafter"/>
</dbReference>
<dbReference type="GO" id="GO:0006071">
    <property type="term" value="P:glycerol metabolic process"/>
    <property type="evidence" value="ECO:0007669"/>
    <property type="project" value="UniProtKB-KW"/>
</dbReference>
<dbReference type="EMBL" id="VFPG01000002">
    <property type="protein sequence ID" value="TQM26557.1"/>
    <property type="molecule type" value="Genomic_DNA"/>
</dbReference>
<dbReference type="AlphaFoldDB" id="A0A543EY92"/>
<dbReference type="Gene3D" id="1.10.10.10">
    <property type="entry name" value="Winged helix-like DNA-binding domain superfamily/Winged helix DNA-binding domain"/>
    <property type="match status" value="1"/>
</dbReference>
<dbReference type="Pfam" id="PF01614">
    <property type="entry name" value="IclR_C"/>
    <property type="match status" value="1"/>
</dbReference>
<dbReference type="InterPro" id="IPR029016">
    <property type="entry name" value="GAF-like_dom_sf"/>
</dbReference>
<feature type="domain" description="HTH iclR-type" evidence="7">
    <location>
        <begin position="52"/>
        <end position="114"/>
    </location>
</feature>
<evidence type="ECO:0000256" key="3">
    <source>
        <dbReference type="ARBA" id="ARBA00023125"/>
    </source>
</evidence>
<proteinExistence type="predicted"/>
<dbReference type="InterPro" id="IPR005471">
    <property type="entry name" value="Tscrpt_reg_IclR_N"/>
</dbReference>
<sequence>MRLSVVPLSGARGARYAMPKVGSGRYGDNGARSTMSNVSLSRSTVEFVPGPIQSIERAAAILRVVAEAPFGVGVGELAGALGLPKATAHGLLRTLQRVGYIEQDDATGKYLIGAAALGLADARLDTNVLRSYAMNWADTLAARSGESVRIGALRGEGVSIVHHVFRPDGSEQTLRVGIELPLHATALGKVLLAYTPGLTERVASAPLPAYTRRTVTAPRAVHAEIARVRAQGHAEDVAEFAFERASVAAPLRDAGGRVVGALGVVGAVDRVTDPGVRPKLVELVRATASAVSRDLGADRPRVRR</sequence>
<dbReference type="SUPFAM" id="SSF55781">
    <property type="entry name" value="GAF domain-like"/>
    <property type="match status" value="1"/>
</dbReference>
<dbReference type="GO" id="GO:0045892">
    <property type="term" value="P:negative regulation of DNA-templated transcription"/>
    <property type="evidence" value="ECO:0007669"/>
    <property type="project" value="TreeGrafter"/>
</dbReference>
<evidence type="ECO:0000256" key="5">
    <source>
        <dbReference type="ARBA" id="ARBA00058938"/>
    </source>
</evidence>
<dbReference type="InterPro" id="IPR050707">
    <property type="entry name" value="HTH_MetabolicPath_Reg"/>
</dbReference>
<keyword evidence="2" id="KW-0805">Transcription regulation</keyword>
<evidence type="ECO:0000313" key="9">
    <source>
        <dbReference type="EMBL" id="TQM26557.1"/>
    </source>
</evidence>
<dbReference type="FunFam" id="1.10.10.10:FF:000056">
    <property type="entry name" value="IclR family transcriptional regulator"/>
    <property type="match status" value="1"/>
</dbReference>